<dbReference type="EMBL" id="CM046507">
    <property type="protein sequence ID" value="KAI8668595.1"/>
    <property type="molecule type" value="Genomic_DNA"/>
</dbReference>
<evidence type="ECO:0000313" key="1">
    <source>
        <dbReference type="EMBL" id="KAI8668595.1"/>
    </source>
</evidence>
<comment type="caution">
    <text evidence="1">The sequence shown here is derived from an EMBL/GenBank/DDBJ whole genome shotgun (WGS) entry which is preliminary data.</text>
</comment>
<keyword evidence="2" id="KW-1185">Reference proteome</keyword>
<organism evidence="1 2">
    <name type="scientific">Fusarium keratoplasticum</name>
    <dbReference type="NCBI Taxonomy" id="1328300"/>
    <lineage>
        <taxon>Eukaryota</taxon>
        <taxon>Fungi</taxon>
        <taxon>Dikarya</taxon>
        <taxon>Ascomycota</taxon>
        <taxon>Pezizomycotina</taxon>
        <taxon>Sordariomycetes</taxon>
        <taxon>Hypocreomycetidae</taxon>
        <taxon>Hypocreales</taxon>
        <taxon>Nectriaceae</taxon>
        <taxon>Fusarium</taxon>
        <taxon>Fusarium solani species complex</taxon>
    </lineage>
</organism>
<sequence>MGEVPASFFSHHLGQRVRLLFIGGDGSRAVPGSDNLQYGVAQPGQRVRFADAAPFLLTSSSSEGEARSRLPPNFQAEDIILRLRPNIHIAVNQDTSPFDEDMWQELTVTPPAASASTQTWRRAEWYIDSASFLGCLLETGESFLHLLIGQFLAVTPM</sequence>
<evidence type="ECO:0000313" key="2">
    <source>
        <dbReference type="Proteomes" id="UP001065298"/>
    </source>
</evidence>
<name>A0ACC0QUS8_9HYPO</name>
<protein>
    <submittedName>
        <fullName evidence="1">Uncharacterized protein</fullName>
    </submittedName>
</protein>
<reference evidence="1" key="1">
    <citation type="submission" date="2022-06" db="EMBL/GenBank/DDBJ databases">
        <title>Fusarium solani species complex genomes reveal bases of compartmentalisation and animal pathogenesis.</title>
        <authorList>
            <person name="Tsai I.J."/>
        </authorList>
    </citation>
    <scope>NUCLEOTIDE SEQUENCE</scope>
    <source>
        <strain evidence="1">Fu6.1</strain>
    </source>
</reference>
<proteinExistence type="predicted"/>
<accession>A0ACC0QUS8</accession>
<gene>
    <name evidence="1" type="ORF">NCS57_00671200</name>
</gene>
<dbReference type="Proteomes" id="UP001065298">
    <property type="component" value="Chromosome 5"/>
</dbReference>